<dbReference type="InterPro" id="IPR050275">
    <property type="entry name" value="PGM_Phosphatase"/>
</dbReference>
<dbReference type="Gene3D" id="1.10.1280.10">
    <property type="entry name" value="Di-copper center containing domain from catechol oxidase"/>
    <property type="match status" value="1"/>
</dbReference>
<dbReference type="InterPro" id="IPR013078">
    <property type="entry name" value="His_Pase_superF_clade-1"/>
</dbReference>
<reference evidence="4 5" key="1">
    <citation type="submission" date="2024-02" db="EMBL/GenBank/DDBJ databases">
        <authorList>
            <person name="Chen Y."/>
            <person name="Shah S."/>
            <person name="Dougan E. K."/>
            <person name="Thang M."/>
            <person name="Chan C."/>
        </authorList>
    </citation>
    <scope>NUCLEOTIDE SEQUENCE [LARGE SCALE GENOMIC DNA]</scope>
</reference>
<dbReference type="InterPro" id="IPR002227">
    <property type="entry name" value="Tyrosinase_Cu-bd"/>
</dbReference>
<protein>
    <submittedName>
        <fullName evidence="4">Probable phosphatase SPAC5H10.03</fullName>
    </submittedName>
</protein>
<comment type="caution">
    <text evidence="4">The sequence shown here is derived from an EMBL/GenBank/DDBJ whole genome shotgun (WGS) entry which is preliminary data.</text>
</comment>
<evidence type="ECO:0000256" key="2">
    <source>
        <dbReference type="SAM" id="Phobius"/>
    </source>
</evidence>
<proteinExistence type="predicted"/>
<keyword evidence="2" id="KW-0472">Membrane</keyword>
<keyword evidence="2" id="KW-0812">Transmembrane</keyword>
<dbReference type="SUPFAM" id="SSF53254">
    <property type="entry name" value="Phosphoglycerate mutase-like"/>
    <property type="match status" value="1"/>
</dbReference>
<evidence type="ECO:0000256" key="1">
    <source>
        <dbReference type="SAM" id="MobiDB-lite"/>
    </source>
</evidence>
<dbReference type="PANTHER" id="PTHR48100">
    <property type="entry name" value="BROAD-SPECIFICITY PHOSPHATASE YOR283W-RELATED"/>
    <property type="match status" value="1"/>
</dbReference>
<dbReference type="Pfam" id="PF00264">
    <property type="entry name" value="Tyrosinase"/>
    <property type="match status" value="1"/>
</dbReference>
<evidence type="ECO:0000259" key="3">
    <source>
        <dbReference type="Pfam" id="PF00264"/>
    </source>
</evidence>
<gene>
    <name evidence="4" type="ORF">SCF082_LOCUS8374</name>
</gene>
<organism evidence="4 5">
    <name type="scientific">Durusdinium trenchii</name>
    <dbReference type="NCBI Taxonomy" id="1381693"/>
    <lineage>
        <taxon>Eukaryota</taxon>
        <taxon>Sar</taxon>
        <taxon>Alveolata</taxon>
        <taxon>Dinophyceae</taxon>
        <taxon>Suessiales</taxon>
        <taxon>Symbiodiniaceae</taxon>
        <taxon>Durusdinium</taxon>
    </lineage>
</organism>
<dbReference type="Proteomes" id="UP001642464">
    <property type="component" value="Unassembled WGS sequence"/>
</dbReference>
<feature type="transmembrane region" description="Helical" evidence="2">
    <location>
        <begin position="43"/>
        <end position="63"/>
    </location>
</feature>
<dbReference type="SMART" id="SM00855">
    <property type="entry name" value="PGAM"/>
    <property type="match status" value="1"/>
</dbReference>
<feature type="region of interest" description="Disordered" evidence="1">
    <location>
        <begin position="1"/>
        <end position="24"/>
    </location>
</feature>
<name>A0ABP0ITA0_9DINO</name>
<dbReference type="InterPro" id="IPR029033">
    <property type="entry name" value="His_PPase_superfam"/>
</dbReference>
<evidence type="ECO:0000313" key="4">
    <source>
        <dbReference type="EMBL" id="CAK9004904.1"/>
    </source>
</evidence>
<feature type="domain" description="Tyrosinase copper-binding" evidence="3">
    <location>
        <begin position="200"/>
        <end position="332"/>
    </location>
</feature>
<evidence type="ECO:0000313" key="5">
    <source>
        <dbReference type="Proteomes" id="UP001642464"/>
    </source>
</evidence>
<keyword evidence="5" id="KW-1185">Reference proteome</keyword>
<feature type="region of interest" description="Disordered" evidence="1">
    <location>
        <begin position="1055"/>
        <end position="1088"/>
    </location>
</feature>
<dbReference type="Gene3D" id="3.40.50.1240">
    <property type="entry name" value="Phosphoglycerate mutase-like"/>
    <property type="match status" value="1"/>
</dbReference>
<dbReference type="CDD" id="cd07067">
    <property type="entry name" value="HP_PGM_like"/>
    <property type="match status" value="1"/>
</dbReference>
<sequence length="1305" mass="143613">MAPHVPHVPVATDEEDCREDHGGCEDSTGLTGARTITSRACRVCKVSCLVLGLLVVAMLILLGTSGPQSSGLKAWIVKASSDLSLAAESLSPPVPELGSTATAALERRGTATGLCRNGKFKNAPRIRKEWRELTKRELRAVQNAFWRLKGFSRRKSGGNAAGYAPDSNWDTTEKGIAKCKELNQGVRKRDQNPYCEYFTNYDEMAALHACSVKDPRCDQGHTGPHFMNFHRMVILKMELALMAADTNRPIQVTAIPYWDQSLDSEDPIGRYRNAPDKYIFSENYFGDFWGKPENDYAVVNGLFAEWPVAIWTEERFGSKSKLANQSKCIASEFFKGTVATADDCGDGYTATRWFRDHVECSEYVARQPNDPNGPQAYGPLGGHYGIVYSKEEFEACSTYPENVRTWMQWNTCQDPGLFFCDVPRDELLLLPVRDQLRDAIVPALKDRVTKSIKEIEKALKGGDTPSMPIEDPVETGKLLKRLTVANALAALLWTLSTNLEASADTQALLQGIANICDDPMVYGYFTKLNEERSFPRMQHGQAHFKAGRDFLDVTTSANDCGQFTQHADEDRSNMRFMLLSLRKNYRLEENWWDYPRTQFDVLSNGKPPYGLSGPFTTAGLLACQTDFDTFPFYRWLAGAWTPGTLLRDVVNSGFPFIDLFNSSCPEDEDCSGRQNGCGLGEMKGYWASSELPAKCAQDLPSTKSEEAWELAVQVECSEIWNSISPELFEQLRIQWEVRPSGGLPQLWGKGRNRRRGYTAGCAAGCTSGQTGSKATFIELTDAHDRILERLAPNANTFGALEGERATVLRRILNDVAKDEWKARLRRESAGTLRALKAQLLGTAASARGRKRAVAALGDDERAADAPTATIRGIMRKVKHGQIRYHLRMSSQGLILETEESQDLDEVLEVRSELMLLKGAAGAARREARGDGAVPEEAWKVFGRSSALLFFTAEAGCGVRKVTAKTCDIDTAIDFGQRLRAATRTSGKAAVSPEQKRQKEELLARRRCAASTDASLQLVAFIEALQAPPVTRRLIGKQPPPQRLAITPAVAAQPALEDAPPLPAPSQAAGQGPAAQASRASDARTSTAAQASAATVGGLKSWGCLETVGEAPSLRRQVLLLRHGQSRHNAAAQRDTGARDPLLSELGLAQAARLRGMPIFADCELLVVSPLSRALQTAAAAFGERPEGTRVVLSPLHSERWCSISDEGRSKSELLQLFPFIASWEGFAELPDDWTPRGDDTETWRSTRVPAFLEWLAAQPEHRIVVIGHGAFFAALLGRYLANCEVADFVETTDGGYERHRGWQGV</sequence>
<dbReference type="Pfam" id="PF00300">
    <property type="entry name" value="His_Phos_1"/>
    <property type="match status" value="1"/>
</dbReference>
<keyword evidence="2" id="KW-1133">Transmembrane helix</keyword>
<accession>A0ABP0ITA0</accession>
<dbReference type="SUPFAM" id="SSF48056">
    <property type="entry name" value="Di-copper centre-containing domain"/>
    <property type="match status" value="1"/>
</dbReference>
<dbReference type="EMBL" id="CAXAMM010004780">
    <property type="protein sequence ID" value="CAK9004904.1"/>
    <property type="molecule type" value="Genomic_DNA"/>
</dbReference>
<dbReference type="InterPro" id="IPR008922">
    <property type="entry name" value="Di-copper_centre_dom_sf"/>
</dbReference>
<dbReference type="PANTHER" id="PTHR48100:SF44">
    <property type="entry name" value="PHOSPHATASE C1620.13-RELATED"/>
    <property type="match status" value="1"/>
</dbReference>